<dbReference type="InterPro" id="IPR023997">
    <property type="entry name" value="TonB-dep_OMP_SusC/RagA_CS"/>
</dbReference>
<keyword evidence="5" id="KW-0675">Receptor</keyword>
<comment type="subcellular location">
    <subcellularLocation>
        <location evidence="2">Cell outer membrane</location>
        <topology evidence="2">Multi-pass membrane protein</topology>
    </subcellularLocation>
</comment>
<keyword evidence="2" id="KW-0998">Cell outer membrane</keyword>
<dbReference type="PROSITE" id="PS52016">
    <property type="entry name" value="TONB_DEPENDENT_REC_3"/>
    <property type="match status" value="1"/>
</dbReference>
<comment type="caution">
    <text evidence="5">The sequence shown here is derived from an EMBL/GenBank/DDBJ whole genome shotgun (WGS) entry which is preliminary data.</text>
</comment>
<dbReference type="InterPro" id="IPR012910">
    <property type="entry name" value="Plug_dom"/>
</dbReference>
<evidence type="ECO:0000313" key="6">
    <source>
        <dbReference type="Proteomes" id="UP000323717"/>
    </source>
</evidence>
<keyword evidence="2" id="KW-0472">Membrane</keyword>
<keyword evidence="2" id="KW-0812">Transmembrane</keyword>
<gene>
    <name evidence="5" type="ORF">F3D71_17520</name>
</gene>
<protein>
    <submittedName>
        <fullName evidence="5">TonB-dependent receptor plug domain-containing protein</fullName>
    </submittedName>
</protein>
<accession>A0A5M5C024</accession>
<dbReference type="PANTHER" id="PTHR30069:SF29">
    <property type="entry name" value="HEMOGLOBIN AND HEMOGLOBIN-HAPTOGLOBIN-BINDING PROTEIN 1-RELATED"/>
    <property type="match status" value="1"/>
</dbReference>
<comment type="similarity">
    <text evidence="2">Belongs to the TonB-dependent receptor family.</text>
</comment>
<dbReference type="Pfam" id="PF07715">
    <property type="entry name" value="Plug"/>
    <property type="match status" value="1"/>
</dbReference>
<dbReference type="SUPFAM" id="SSF56935">
    <property type="entry name" value="Porins"/>
    <property type="match status" value="1"/>
</dbReference>
<dbReference type="NCBIfam" id="TIGR04057">
    <property type="entry name" value="SusC_RagA_signa"/>
    <property type="match status" value="1"/>
</dbReference>
<evidence type="ECO:0000256" key="3">
    <source>
        <dbReference type="SAM" id="SignalP"/>
    </source>
</evidence>
<dbReference type="InterPro" id="IPR037066">
    <property type="entry name" value="Plug_dom_sf"/>
</dbReference>
<feature type="domain" description="TonB-dependent receptor plug" evidence="4">
    <location>
        <begin position="44"/>
        <end position="145"/>
    </location>
</feature>
<dbReference type="Proteomes" id="UP000323717">
    <property type="component" value="Unassembled WGS sequence"/>
</dbReference>
<dbReference type="Gene3D" id="2.170.130.10">
    <property type="entry name" value="TonB-dependent receptor, plug domain"/>
    <property type="match status" value="1"/>
</dbReference>
<feature type="non-terminal residue" evidence="5">
    <location>
        <position position="380"/>
    </location>
</feature>
<dbReference type="InterPro" id="IPR039426">
    <property type="entry name" value="TonB-dep_rcpt-like"/>
</dbReference>
<keyword evidence="1 3" id="KW-0732">Signal</keyword>
<keyword evidence="2" id="KW-0813">Transport</keyword>
<dbReference type="GO" id="GO:0015344">
    <property type="term" value="F:siderophore uptake transmembrane transporter activity"/>
    <property type="evidence" value="ECO:0007669"/>
    <property type="project" value="TreeGrafter"/>
</dbReference>
<name>A0A5M5C024_BACOV</name>
<organism evidence="5 6">
    <name type="scientific">Bacteroides ovatus</name>
    <dbReference type="NCBI Taxonomy" id="28116"/>
    <lineage>
        <taxon>Bacteria</taxon>
        <taxon>Pseudomonadati</taxon>
        <taxon>Bacteroidota</taxon>
        <taxon>Bacteroidia</taxon>
        <taxon>Bacteroidales</taxon>
        <taxon>Bacteroidaceae</taxon>
        <taxon>Bacteroides</taxon>
    </lineage>
</organism>
<dbReference type="GO" id="GO:0009279">
    <property type="term" value="C:cell outer membrane"/>
    <property type="evidence" value="ECO:0007669"/>
    <property type="project" value="UniProtKB-SubCell"/>
</dbReference>
<proteinExistence type="inferred from homology"/>
<evidence type="ECO:0000256" key="2">
    <source>
        <dbReference type="PROSITE-ProRule" id="PRU01360"/>
    </source>
</evidence>
<dbReference type="PANTHER" id="PTHR30069">
    <property type="entry name" value="TONB-DEPENDENT OUTER MEMBRANE RECEPTOR"/>
    <property type="match status" value="1"/>
</dbReference>
<evidence type="ECO:0000256" key="1">
    <source>
        <dbReference type="ARBA" id="ARBA00022729"/>
    </source>
</evidence>
<dbReference type="EMBL" id="VWLE01000277">
    <property type="protein sequence ID" value="KAA3947414.1"/>
    <property type="molecule type" value="Genomic_DNA"/>
</dbReference>
<feature type="signal peptide" evidence="3">
    <location>
        <begin position="1"/>
        <end position="22"/>
    </location>
</feature>
<feature type="chain" id="PRO_5024433204" evidence="3">
    <location>
        <begin position="23"/>
        <end position="380"/>
    </location>
</feature>
<reference evidence="5 6" key="1">
    <citation type="journal article" date="2019" name="Nat. Med.">
        <title>A library of human gut bacterial isolates paired with longitudinal multiomics data enables mechanistic microbiome research.</title>
        <authorList>
            <person name="Poyet M."/>
            <person name="Groussin M."/>
            <person name="Gibbons S.M."/>
            <person name="Avila-Pacheco J."/>
            <person name="Jiang X."/>
            <person name="Kearney S.M."/>
            <person name="Perrotta A.R."/>
            <person name="Berdy B."/>
            <person name="Zhao S."/>
            <person name="Lieberman T.D."/>
            <person name="Swanson P.K."/>
            <person name="Smith M."/>
            <person name="Roesemann S."/>
            <person name="Alexander J.E."/>
            <person name="Rich S.A."/>
            <person name="Livny J."/>
            <person name="Vlamakis H."/>
            <person name="Clish C."/>
            <person name="Bullock K."/>
            <person name="Deik A."/>
            <person name="Scott J."/>
            <person name="Pierce K.A."/>
            <person name="Xavier R.J."/>
            <person name="Alm E.J."/>
        </authorList>
    </citation>
    <scope>NUCLEOTIDE SEQUENCE [LARGE SCALE GENOMIC DNA]</scope>
    <source>
        <strain evidence="5 6">BIOML-A163</strain>
    </source>
</reference>
<evidence type="ECO:0000313" key="5">
    <source>
        <dbReference type="EMBL" id="KAA3947414.1"/>
    </source>
</evidence>
<sequence length="380" mass="42411">MIMNKSLYIVAFSLAFATTGIAQNNEGQDKVIDLGTQTTTELRKTQAVSTIYSNELDKNAATSPYNAIYGLLPGLSVMQNTSWGTDKSRLNVRGRGSLNGDTPLFVVDGFARPLEYINLSEIESISVLKDGAATALWGGRGANGVVLITTKRGIYSQKDIKVDYKFGLGFPVNQPEFADAYTYAKARNEALRYDGLQPDMDEASFLSGGNSDLYPNVDWQKEALRNHTTSHQLDITFRGGGKRLRYFSVLNYKNDMGLLNSKYTDYTDRYNSQMKKYFLNLRMNLDVDITDATKLKLSMLGMLRETKRPTTSEATLFEQIFNTPSAAFPVQTQNGFWGSNNVLKTNPIANLADVGYYKLNQRMLQADLRLVEDLSVLTRG</sequence>
<keyword evidence="2" id="KW-1134">Transmembrane beta strand</keyword>
<dbReference type="GO" id="GO:0044718">
    <property type="term" value="P:siderophore transmembrane transport"/>
    <property type="evidence" value="ECO:0007669"/>
    <property type="project" value="TreeGrafter"/>
</dbReference>
<dbReference type="AlphaFoldDB" id="A0A5M5C024"/>
<evidence type="ECO:0000259" key="4">
    <source>
        <dbReference type="Pfam" id="PF07715"/>
    </source>
</evidence>